<keyword evidence="3" id="KW-1003">Cell membrane</keyword>
<comment type="subcellular location">
    <subcellularLocation>
        <location evidence="1 7">Cell membrane</location>
        <topology evidence="1 7">Multi-pass membrane protein</topology>
    </subcellularLocation>
</comment>
<feature type="transmembrane region" description="Helical" evidence="7">
    <location>
        <begin position="158"/>
        <end position="179"/>
    </location>
</feature>
<keyword evidence="5 7" id="KW-1133">Transmembrane helix</keyword>
<dbReference type="InterPro" id="IPR035906">
    <property type="entry name" value="MetI-like_sf"/>
</dbReference>
<protein>
    <submittedName>
        <fullName evidence="9">Carbohydrate ABC transporter permease</fullName>
    </submittedName>
</protein>
<organism evidence="9 10">
    <name type="scientific">Actinospica durhamensis</name>
    <dbReference type="NCBI Taxonomy" id="1508375"/>
    <lineage>
        <taxon>Bacteria</taxon>
        <taxon>Bacillati</taxon>
        <taxon>Actinomycetota</taxon>
        <taxon>Actinomycetes</taxon>
        <taxon>Catenulisporales</taxon>
        <taxon>Actinospicaceae</taxon>
        <taxon>Actinospica</taxon>
    </lineage>
</organism>
<evidence type="ECO:0000256" key="3">
    <source>
        <dbReference type="ARBA" id="ARBA00022475"/>
    </source>
</evidence>
<feature type="transmembrane region" description="Helical" evidence="7">
    <location>
        <begin position="258"/>
        <end position="279"/>
    </location>
</feature>
<evidence type="ECO:0000256" key="5">
    <source>
        <dbReference type="ARBA" id="ARBA00022989"/>
    </source>
</evidence>
<gene>
    <name evidence="9" type="ORF">KDL01_19310</name>
</gene>
<evidence type="ECO:0000256" key="2">
    <source>
        <dbReference type="ARBA" id="ARBA00022448"/>
    </source>
</evidence>
<feature type="transmembrane region" description="Helical" evidence="7">
    <location>
        <begin position="97"/>
        <end position="118"/>
    </location>
</feature>
<dbReference type="GO" id="GO:0055085">
    <property type="term" value="P:transmembrane transport"/>
    <property type="evidence" value="ECO:0007669"/>
    <property type="project" value="InterPro"/>
</dbReference>
<keyword evidence="6 7" id="KW-0472">Membrane</keyword>
<dbReference type="Gene3D" id="1.10.3720.10">
    <property type="entry name" value="MetI-like"/>
    <property type="match status" value="1"/>
</dbReference>
<comment type="caution">
    <text evidence="9">The sequence shown here is derived from an EMBL/GenBank/DDBJ whole genome shotgun (WGS) entry which is preliminary data.</text>
</comment>
<dbReference type="AlphaFoldDB" id="A0A941ES22"/>
<feature type="transmembrane region" description="Helical" evidence="7">
    <location>
        <begin position="200"/>
        <end position="225"/>
    </location>
</feature>
<evidence type="ECO:0000313" key="9">
    <source>
        <dbReference type="EMBL" id="MBR7835432.1"/>
    </source>
</evidence>
<evidence type="ECO:0000256" key="7">
    <source>
        <dbReference type="RuleBase" id="RU363032"/>
    </source>
</evidence>
<evidence type="ECO:0000259" key="8">
    <source>
        <dbReference type="PROSITE" id="PS50928"/>
    </source>
</evidence>
<dbReference type="CDD" id="cd06261">
    <property type="entry name" value="TM_PBP2"/>
    <property type="match status" value="1"/>
</dbReference>
<keyword evidence="2 7" id="KW-0813">Transport</keyword>
<feature type="domain" description="ABC transmembrane type-1" evidence="8">
    <location>
        <begin position="90"/>
        <end position="279"/>
    </location>
</feature>
<dbReference type="PANTHER" id="PTHR43744">
    <property type="entry name" value="ABC TRANSPORTER PERMEASE PROTEIN MG189-RELATED-RELATED"/>
    <property type="match status" value="1"/>
</dbReference>
<dbReference type="PANTHER" id="PTHR43744:SF12">
    <property type="entry name" value="ABC TRANSPORTER PERMEASE PROTEIN MG189-RELATED"/>
    <property type="match status" value="1"/>
</dbReference>
<dbReference type="SUPFAM" id="SSF161098">
    <property type="entry name" value="MetI-like"/>
    <property type="match status" value="1"/>
</dbReference>
<feature type="transmembrane region" description="Helical" evidence="7">
    <location>
        <begin position="26"/>
        <end position="48"/>
    </location>
</feature>
<evidence type="ECO:0000313" key="10">
    <source>
        <dbReference type="Proteomes" id="UP000675781"/>
    </source>
</evidence>
<keyword evidence="4 7" id="KW-0812">Transmembrane</keyword>
<sequence length="294" mass="32349">MADSTLPARPAGPARRDQPRRIRQRLGSIGAHGFLVVASILLAGPFLWELLTSFKSLTESVQVPPTWLPSSWHLSNYTAVFDAIPFRTELSNSVINAVARTVAQLLFCSMSAFAFAWLKFPGRNVVFALFLSVLLVPSQLLVIPQYQIMQDLHLLNTIPALFLPGMFSAFGTFLLRQFFLALPPELHEAARLDGAGPIRIYWSIMLPLAKPGLVALGLLTMIWSWNDLLWPLIVNNDPGKMTLSVGIANLQGVYLTNYPVLMAGALMATLPLIIVFVVMQRRVVEGIALTGTKG</sequence>
<accession>A0A941ES22</accession>
<dbReference type="EMBL" id="JAGSOG010000095">
    <property type="protein sequence ID" value="MBR7835432.1"/>
    <property type="molecule type" value="Genomic_DNA"/>
</dbReference>
<keyword evidence="10" id="KW-1185">Reference proteome</keyword>
<evidence type="ECO:0000256" key="6">
    <source>
        <dbReference type="ARBA" id="ARBA00023136"/>
    </source>
</evidence>
<comment type="similarity">
    <text evidence="7">Belongs to the binding-protein-dependent transport system permease family.</text>
</comment>
<evidence type="ECO:0000256" key="1">
    <source>
        <dbReference type="ARBA" id="ARBA00004651"/>
    </source>
</evidence>
<dbReference type="InterPro" id="IPR000515">
    <property type="entry name" value="MetI-like"/>
</dbReference>
<dbReference type="PROSITE" id="PS50928">
    <property type="entry name" value="ABC_TM1"/>
    <property type="match status" value="1"/>
</dbReference>
<evidence type="ECO:0000256" key="4">
    <source>
        <dbReference type="ARBA" id="ARBA00022692"/>
    </source>
</evidence>
<proteinExistence type="inferred from homology"/>
<reference evidence="9" key="1">
    <citation type="submission" date="2021-04" db="EMBL/GenBank/DDBJ databases">
        <title>Genome based classification of Actinospica acidithermotolerans sp. nov., an actinobacterium isolated from an Indonesian hot spring.</title>
        <authorList>
            <person name="Kusuma A.B."/>
            <person name="Putra K.E."/>
            <person name="Nafisah S."/>
            <person name="Loh J."/>
            <person name="Nouioui I."/>
            <person name="Goodfellow M."/>
        </authorList>
    </citation>
    <scope>NUCLEOTIDE SEQUENCE</scope>
    <source>
        <strain evidence="9">CSCA 57</strain>
    </source>
</reference>
<dbReference type="GO" id="GO:0005886">
    <property type="term" value="C:plasma membrane"/>
    <property type="evidence" value="ECO:0007669"/>
    <property type="project" value="UniProtKB-SubCell"/>
</dbReference>
<name>A0A941ES22_9ACTN</name>
<feature type="transmembrane region" description="Helical" evidence="7">
    <location>
        <begin position="125"/>
        <end position="146"/>
    </location>
</feature>
<dbReference type="Pfam" id="PF00528">
    <property type="entry name" value="BPD_transp_1"/>
    <property type="match status" value="1"/>
</dbReference>
<dbReference type="Proteomes" id="UP000675781">
    <property type="component" value="Unassembled WGS sequence"/>
</dbReference>